<feature type="region of interest" description="Disordered" evidence="4">
    <location>
        <begin position="686"/>
        <end position="750"/>
    </location>
</feature>
<keyword evidence="3" id="KW-0808">Transferase</keyword>
<dbReference type="PANTHER" id="PTHR45825">
    <property type="entry name" value="GRANULE-BOUND STARCH SYNTHASE 1, CHLOROPLASTIC/AMYLOPLASTIC"/>
    <property type="match status" value="1"/>
</dbReference>
<dbReference type="GO" id="GO:0004373">
    <property type="term" value="F:alpha-1,4-glucan glucosyltransferase (UDP-glucose donor) activity"/>
    <property type="evidence" value="ECO:0007669"/>
    <property type="project" value="InterPro"/>
</dbReference>
<feature type="region of interest" description="Disordered" evidence="4">
    <location>
        <begin position="592"/>
        <end position="669"/>
    </location>
</feature>
<comment type="similarity">
    <text evidence="1">Belongs to the glycosyltransferase 1 family. Bacterial/plant glycogen synthase subfamily.</text>
</comment>
<dbReference type="Pfam" id="PF13692">
    <property type="entry name" value="Glyco_trans_1_4"/>
    <property type="match status" value="1"/>
</dbReference>
<dbReference type="AlphaFoldDB" id="A0AAV8UT13"/>
<dbReference type="Pfam" id="PF08323">
    <property type="entry name" value="Glyco_transf_5"/>
    <property type="match status" value="1"/>
</dbReference>
<keyword evidence="2" id="KW-0328">Glycosyltransferase</keyword>
<feature type="compositionally biased region" description="Polar residues" evidence="4">
    <location>
        <begin position="741"/>
        <end position="750"/>
    </location>
</feature>
<organism evidence="6 7">
    <name type="scientific">Rhodosorus marinus</name>
    <dbReference type="NCBI Taxonomy" id="101924"/>
    <lineage>
        <taxon>Eukaryota</taxon>
        <taxon>Rhodophyta</taxon>
        <taxon>Stylonematophyceae</taxon>
        <taxon>Stylonematales</taxon>
        <taxon>Stylonemataceae</taxon>
        <taxon>Rhodosorus</taxon>
    </lineage>
</organism>
<dbReference type="NCBIfam" id="TIGR02095">
    <property type="entry name" value="glgA"/>
    <property type="match status" value="1"/>
</dbReference>
<name>A0AAV8UT13_9RHOD</name>
<dbReference type="EMBL" id="JAMWBK010000004">
    <property type="protein sequence ID" value="KAJ8905685.1"/>
    <property type="molecule type" value="Genomic_DNA"/>
</dbReference>
<dbReference type="PANTHER" id="PTHR45825:SF3">
    <property type="entry name" value="GRANULE-BOUND STARCH SYNTHASE 1, CHLOROPLASTIC_AMYLOPLASTIC"/>
    <property type="match status" value="1"/>
</dbReference>
<dbReference type="Proteomes" id="UP001157974">
    <property type="component" value="Unassembled WGS sequence"/>
</dbReference>
<feature type="compositionally biased region" description="Low complexity" evidence="4">
    <location>
        <begin position="655"/>
        <end position="668"/>
    </location>
</feature>
<dbReference type="InterPro" id="IPR011835">
    <property type="entry name" value="GS/SS"/>
</dbReference>
<accession>A0AAV8UT13</accession>
<evidence type="ECO:0000256" key="3">
    <source>
        <dbReference type="ARBA" id="ARBA00022679"/>
    </source>
</evidence>
<dbReference type="InterPro" id="IPR013534">
    <property type="entry name" value="Starch_synth_cat_dom"/>
</dbReference>
<proteinExistence type="inferred from homology"/>
<evidence type="ECO:0000256" key="1">
    <source>
        <dbReference type="ARBA" id="ARBA00010281"/>
    </source>
</evidence>
<dbReference type="HAMAP" id="MF_00484">
    <property type="entry name" value="Glycogen_synth"/>
    <property type="match status" value="1"/>
</dbReference>
<evidence type="ECO:0000259" key="5">
    <source>
        <dbReference type="Pfam" id="PF08323"/>
    </source>
</evidence>
<feature type="domain" description="Starch synthase catalytic" evidence="5">
    <location>
        <begin position="25"/>
        <end position="293"/>
    </location>
</feature>
<protein>
    <recommendedName>
        <fullName evidence="5">Starch synthase catalytic domain-containing protein</fullName>
    </recommendedName>
</protein>
<feature type="compositionally biased region" description="Polar residues" evidence="4">
    <location>
        <begin position="723"/>
        <end position="734"/>
    </location>
</feature>
<evidence type="ECO:0000256" key="2">
    <source>
        <dbReference type="ARBA" id="ARBA00022676"/>
    </source>
</evidence>
<dbReference type="SUPFAM" id="SSF53756">
    <property type="entry name" value="UDP-Glycosyltransferase/glycogen phosphorylase"/>
    <property type="match status" value="1"/>
</dbReference>
<evidence type="ECO:0000313" key="7">
    <source>
        <dbReference type="Proteomes" id="UP001157974"/>
    </source>
</evidence>
<keyword evidence="7" id="KW-1185">Reference proteome</keyword>
<dbReference type="CDD" id="cd03791">
    <property type="entry name" value="GT5_Glycogen_synthase_DULL1-like"/>
    <property type="match status" value="1"/>
</dbReference>
<comment type="caution">
    <text evidence="6">The sequence shown here is derived from an EMBL/GenBank/DDBJ whole genome shotgun (WGS) entry which is preliminary data.</text>
</comment>
<feature type="compositionally biased region" description="Polar residues" evidence="4">
    <location>
        <begin position="637"/>
        <end position="647"/>
    </location>
</feature>
<dbReference type="FunFam" id="3.40.50.2000:FF:000090">
    <property type="entry name" value="Starch synthase, chloroplastic/amyloplastic"/>
    <property type="match status" value="1"/>
</dbReference>
<dbReference type="Gene3D" id="3.40.50.2000">
    <property type="entry name" value="Glycogen Phosphorylase B"/>
    <property type="match status" value="2"/>
</dbReference>
<gene>
    <name evidence="6" type="ORF">NDN08_002190</name>
</gene>
<sequence length="750" mass="81230">MTRRNGLPAPGEADKYPLGEQKLSIVFVGAEVSPWAKTGGLGDVMRDLPMELAARGHRVMSITPRYDQYAEGWDTSVNINITVGKNRKERVSFFHCYHNGVDRVFVDHPSFLEKIWGYSGSKIYGPKAGVDFPDGPMRFSILCQAAMEACLKLHLGGYPYGSDVLFVPNDWHAALLPLYMKAYYRPRGLFNNAKTMFILHNIVFQGRYPVEYFDDLNLPKEFFEDLAFESCFCSPPLDGETDQPVITEAPMRMINILKAGFIHSDRLLTVSPSFAEEVMSGKKLGVELDDIIRAKGIIGIVNGMDMVKWNPMDDKFLVNGYDAATAWIMKRKLKAKLQAELGLKVDPDAPLIGFVGRLDPQKGIDLLMEAIPELIDSLPDVQFVLLGTGQAHMMRRVKEIEAMDPTRIAGVTKFSEAMEHKLVAAADFMAMPSRFEPCGLVQLHAMRYGCVPIVTDTGGLRDSVVDGVTGYLLDPIPTEEYPGQPLGAAKLEQGVGGIIRGIRTAVGDYGTEKFKRMQKAGMNLDMTWTQGVQDYETEIKNVISVPGEITKSEAQLVRGARNGGVASSMQAGVTAGNIPYPWSKNSISVDQGIQMGKDRGGGTGNLSVMPGSKVPPGGPISTVKYDIRGGAGGQGGSNQQTFVQASTGGYAPQPSSGSGSRGSTGAQSKDQEKFVGIFKKIDGAKPVQTSVNRQNNVGTNYASKQSPAGTRIDSAPKPRNDSHNGATGSLSQASAHHRPTPVNSKTGHGA</sequence>
<reference evidence="6 7" key="1">
    <citation type="journal article" date="2023" name="Nat. Commun.">
        <title>Origin of minicircular mitochondrial genomes in red algae.</title>
        <authorList>
            <person name="Lee Y."/>
            <person name="Cho C.H."/>
            <person name="Lee Y.M."/>
            <person name="Park S.I."/>
            <person name="Yang J.H."/>
            <person name="West J.A."/>
            <person name="Bhattacharya D."/>
            <person name="Yoon H.S."/>
        </authorList>
    </citation>
    <scope>NUCLEOTIDE SEQUENCE [LARGE SCALE GENOMIC DNA]</scope>
    <source>
        <strain evidence="6 7">CCMP1338</strain>
        <tissue evidence="6">Whole cell</tissue>
    </source>
</reference>
<evidence type="ECO:0000313" key="6">
    <source>
        <dbReference type="EMBL" id="KAJ8905685.1"/>
    </source>
</evidence>
<evidence type="ECO:0000256" key="4">
    <source>
        <dbReference type="SAM" id="MobiDB-lite"/>
    </source>
</evidence>
<feature type="compositionally biased region" description="Polar residues" evidence="4">
    <location>
        <begin position="687"/>
        <end position="708"/>
    </location>
</feature>